<dbReference type="GO" id="GO:0005509">
    <property type="term" value="F:calcium ion binding"/>
    <property type="evidence" value="ECO:0007669"/>
    <property type="project" value="InterPro"/>
</dbReference>
<dbReference type="PANTHER" id="PTHR14919">
    <property type="entry name" value="KPL2-RELATED"/>
    <property type="match status" value="1"/>
</dbReference>
<sequence>MSQIICQWLNEELRISKTVDLKSFAKDFASGYLIGEVLHKHQLQDDFDQFVQSKAANSKLNNFSRMEPTLQLLGVPFDQNVAQAIMSEQHGAATRLLYQMYIVLQQKAGVKGIGLETMRSPASAKLQSVETDLYRDRLKNMVPRQTDVDLQHVAEKFEIKSKEMDEKMARLHYEQLRKVKKIQEELRIQDIEKLRQARRRQNEILARIQAAIVHIPKPTPDRTLKAIEARKILKKKKEAEDVYTEIMKFEKSHKSPPSSVQSIDRSIQLEGIISTSTVATQALLKPDRTDEYIRSIQKRLEEDNIAREQREKRRRKILIEQLGAHEAQEEAYREEQLINRLMRQSQQERRIAVQLMHVRHEKEILWQNRIFREKQYGERRLKEFQDALDKEAALAQQTKIDNEEQIRDELKIHEKIAAERAEARYRKHYMMCQQVLDHIIDLVTITGEYRHLTNNLIPFQLMREWKQLFCAGKPIYEQASIEPLPPQPTLEQLVELEKQDLLDEEGFEDYKAMNGEWIPPEDLSVKGPAPNNNVLGHIIYRLLNIVIPVRPETPPPIIHSSSIKGCILGKVFSGKSTCLKYLTQAYRSIHMISIDTLVQEALQACLDNEMNSKGGKNVTAKVEPGDVQPLASQAQLGAKAKELLKRGKSISDELLIEMLILAINNLPCGHGWIIEDFPLTINQAKLFDRALTGKDFDKVILKPKKTLLVIDPKEPINPIPPQSGLDFAVLLDISDFEVLKRAANVKAIISTAEPDSSATNQDDEQNQKEKRERKNDPVIDQLEYRIGGFLDNWPELKKWFSEKQNILIKIDGEIEESLLCKRMEEVFLAEVVKKPKESPQLIDIIKEIKGKIPRTLPQSDSLMKSDSIQEELQKPRDPNMVSTPASEVLIPSPSEKPCEPGSLEWVYVNELIPEEIPQYLVPYWKTVEDTYVSTIKTILRNLREERLHVIHHLYDTKIKFNDFLKRPDHKQEFVSQWQNDYNSIPEDLMEDEETKAELHQRVYDLRDRLWNISDNRKEEAELEREDIINDSWLQDHIGILVNDYFTLMQVEVDRFQDTVRLLRDYYQGMEGVILSDGSREFARISLLDIINGDPTKDFDKPKRIPLISRRPQSVELPAVKPKGKSTPGKNKEENSPLSPTVSYETDEKLIADIWQTAVIAVSNLTAAEMQMEGDDLKERRRGESKEKGRKGSRTPSRTRSSAKKKSSQSTSKKKGKRKGSASPEPAAQSPTSPVVEESAEVLHQKALKKKMQEEFYFALQFEDATTKARLELLKSKTLTAVHELTSQAEYTYQEMEKCLGARYLAEMSSIDKMIYIAQHHIEATNKIQSELVLEQTDFYINSDVKLFPDPLPLSRPPSLEKQFFVTLKMSQLNNLYQQLLKVSPGAFISSKSFIDILFDLTTLNLGTDNLPDMWMQLSYSQLQELASILTLASDVIDWRKFLLSAAQPWPYPSMDELLNLLNRFKAIDKDGQGTVTEDEYSQVELWFAPSTEIYIPENPTEPLPFNRLEHLIKFFFTLFADHSKEPPQLNYTEMLLYFASHPDPKRGFYRAFGILAEIKIQGKEDDSSLSKLNEQLSEIDNDILDRLYTATISLPALLKVFKHGAKLYGENHRFSSSENEESNFEEQLTLVYRSFSPRNLSVPLKSLLRHPFIQDLIENYQQYKLPNIQVILQKVKETHQNEGEMLISFMS</sequence>
<dbReference type="PROSITE" id="PS50222">
    <property type="entry name" value="EF_HAND_2"/>
    <property type="match status" value="1"/>
</dbReference>
<dbReference type="InterPro" id="IPR002048">
    <property type="entry name" value="EF_hand_dom"/>
</dbReference>
<evidence type="ECO:0000259" key="3">
    <source>
        <dbReference type="PROSITE" id="PS50222"/>
    </source>
</evidence>
<dbReference type="OrthoDB" id="62528at2759"/>
<feature type="compositionally biased region" description="Polar residues" evidence="1">
    <location>
        <begin position="856"/>
        <end position="866"/>
    </location>
</feature>
<feature type="compositionally biased region" description="Basic and acidic residues" evidence="1">
    <location>
        <begin position="1174"/>
        <end position="1186"/>
    </location>
</feature>
<protein>
    <submittedName>
        <fullName evidence="5">Sperm flagellar protein 2 isoform X2</fullName>
    </submittedName>
</protein>
<evidence type="ECO:0000313" key="4">
    <source>
        <dbReference type="Proteomes" id="UP000515159"/>
    </source>
</evidence>
<dbReference type="Gene3D" id="1.10.418.10">
    <property type="entry name" value="Calponin-like domain"/>
    <property type="match status" value="1"/>
</dbReference>
<feature type="domain" description="Calponin-homology (CH)" evidence="2">
    <location>
        <begin position="1"/>
        <end position="105"/>
    </location>
</feature>
<accession>A0A6P8QMQ0</accession>
<evidence type="ECO:0000256" key="1">
    <source>
        <dbReference type="SAM" id="MobiDB-lite"/>
    </source>
</evidence>
<dbReference type="InterPro" id="IPR001715">
    <property type="entry name" value="CH_dom"/>
</dbReference>
<dbReference type="Pfam" id="PF22946">
    <property type="entry name" value="SPEF2_D5"/>
    <property type="match status" value="1"/>
</dbReference>
<dbReference type="GeneID" id="117354906"/>
<dbReference type="Pfam" id="PF06294">
    <property type="entry name" value="CH_2"/>
    <property type="match status" value="1"/>
</dbReference>
<feature type="compositionally biased region" description="Basic residues" evidence="1">
    <location>
        <begin position="1200"/>
        <end position="1219"/>
    </location>
</feature>
<feature type="region of interest" description="Disordered" evidence="1">
    <location>
        <begin position="1170"/>
        <end position="1237"/>
    </location>
</feature>
<dbReference type="FunCoup" id="A0A6P8QMQ0">
    <property type="interactions" value="109"/>
</dbReference>
<dbReference type="Pfam" id="PF00406">
    <property type="entry name" value="ADK"/>
    <property type="match status" value="1"/>
</dbReference>
<dbReference type="GO" id="GO:0007288">
    <property type="term" value="P:sperm axoneme assembly"/>
    <property type="evidence" value="ECO:0007669"/>
    <property type="project" value="TreeGrafter"/>
</dbReference>
<feature type="region of interest" description="Disordered" evidence="1">
    <location>
        <begin position="1100"/>
        <end position="1141"/>
    </location>
</feature>
<keyword evidence="4" id="KW-1185">Reference proteome</keyword>
<dbReference type="RefSeq" id="XP_033788758.1">
    <property type="nucleotide sequence ID" value="XM_033932867.1"/>
</dbReference>
<dbReference type="Gene3D" id="3.40.50.300">
    <property type="entry name" value="P-loop containing nucleotide triphosphate hydrolases"/>
    <property type="match status" value="1"/>
</dbReference>
<dbReference type="GO" id="GO:0002177">
    <property type="term" value="C:manchette"/>
    <property type="evidence" value="ECO:0007669"/>
    <property type="project" value="TreeGrafter"/>
</dbReference>
<dbReference type="InterPro" id="IPR010441">
    <property type="entry name" value="CH_2"/>
</dbReference>
<dbReference type="InterPro" id="IPR027417">
    <property type="entry name" value="P-loop_NTPase"/>
</dbReference>
<dbReference type="InterPro" id="IPR052634">
    <property type="entry name" value="Sperm_flagellar-bone_growth"/>
</dbReference>
<dbReference type="GO" id="GO:0005737">
    <property type="term" value="C:cytoplasm"/>
    <property type="evidence" value="ECO:0007669"/>
    <property type="project" value="UniProtKB-ARBA"/>
</dbReference>
<keyword evidence="5" id="KW-0969">Cilium</keyword>
<dbReference type="InterPro" id="IPR054517">
    <property type="entry name" value="SPEF2_D5"/>
</dbReference>
<proteinExistence type="predicted"/>
<dbReference type="GO" id="GO:0097225">
    <property type="term" value="C:sperm midpiece"/>
    <property type="evidence" value="ECO:0007669"/>
    <property type="project" value="TreeGrafter"/>
</dbReference>
<dbReference type="Proteomes" id="UP000515159">
    <property type="component" value="Chromosome 1"/>
</dbReference>
<dbReference type="PANTHER" id="PTHR14919:SF0">
    <property type="entry name" value="SPERM FLAGELLAR PROTEIN 2"/>
    <property type="match status" value="1"/>
</dbReference>
<keyword evidence="5" id="KW-0966">Cell projection</keyword>
<dbReference type="InterPro" id="IPR056199">
    <property type="entry name" value="SPEF2_C"/>
</dbReference>
<gene>
    <name evidence="5" type="primary">SPEF2</name>
</gene>
<dbReference type="InterPro" id="IPR036872">
    <property type="entry name" value="CH_dom_sf"/>
</dbReference>
<evidence type="ECO:0000313" key="5">
    <source>
        <dbReference type="RefSeq" id="XP_033788758.1"/>
    </source>
</evidence>
<feature type="region of interest" description="Disordered" evidence="1">
    <location>
        <begin position="753"/>
        <end position="776"/>
    </location>
</feature>
<dbReference type="CTD" id="79925"/>
<dbReference type="SUPFAM" id="SSF52540">
    <property type="entry name" value="P-loop containing nucleoside triphosphate hydrolases"/>
    <property type="match status" value="1"/>
</dbReference>
<dbReference type="InParanoid" id="A0A6P8QMQ0"/>
<feature type="region of interest" description="Disordered" evidence="1">
    <location>
        <begin position="856"/>
        <end position="897"/>
    </location>
</feature>
<dbReference type="InterPro" id="IPR011992">
    <property type="entry name" value="EF-hand-dom_pair"/>
</dbReference>
<feature type="compositionally biased region" description="Basic and acidic residues" evidence="1">
    <location>
        <begin position="765"/>
        <end position="776"/>
    </location>
</feature>
<dbReference type="Pfam" id="PF24082">
    <property type="entry name" value="SPEF2_C"/>
    <property type="match status" value="1"/>
</dbReference>
<reference evidence="5" key="1">
    <citation type="submission" date="2025-08" db="UniProtKB">
        <authorList>
            <consortium name="RefSeq"/>
        </authorList>
    </citation>
    <scope>IDENTIFICATION</scope>
</reference>
<name>A0A6P8QMQ0_GEOSA</name>
<dbReference type="SUPFAM" id="SSF47473">
    <property type="entry name" value="EF-hand"/>
    <property type="match status" value="1"/>
</dbReference>
<dbReference type="PROSITE" id="PS50021">
    <property type="entry name" value="CH"/>
    <property type="match status" value="1"/>
</dbReference>
<organism evidence="4 5">
    <name type="scientific">Geotrypetes seraphini</name>
    <name type="common">Gaboon caecilian</name>
    <name type="synonym">Caecilia seraphini</name>
    <dbReference type="NCBI Taxonomy" id="260995"/>
    <lineage>
        <taxon>Eukaryota</taxon>
        <taxon>Metazoa</taxon>
        <taxon>Chordata</taxon>
        <taxon>Craniata</taxon>
        <taxon>Vertebrata</taxon>
        <taxon>Euteleostomi</taxon>
        <taxon>Amphibia</taxon>
        <taxon>Gymnophiona</taxon>
        <taxon>Geotrypetes</taxon>
    </lineage>
</organism>
<evidence type="ECO:0000259" key="2">
    <source>
        <dbReference type="PROSITE" id="PS50021"/>
    </source>
</evidence>
<keyword evidence="5" id="KW-0282">Flagellum</keyword>
<feature type="domain" description="EF-hand" evidence="3">
    <location>
        <begin position="1455"/>
        <end position="1490"/>
    </location>
</feature>